<protein>
    <submittedName>
        <fullName evidence="1">Uncharacterized protein</fullName>
    </submittedName>
</protein>
<accession>A0A971M3Y1</accession>
<dbReference type="EMBL" id="JAAYEE010000126">
    <property type="protein sequence ID" value="NLW35333.1"/>
    <property type="molecule type" value="Genomic_DNA"/>
</dbReference>
<name>A0A971M3Y1_9BACT</name>
<organism evidence="1 2">
    <name type="scientific">Syntrophorhabdus aromaticivorans</name>
    <dbReference type="NCBI Taxonomy" id="328301"/>
    <lineage>
        <taxon>Bacteria</taxon>
        <taxon>Pseudomonadati</taxon>
        <taxon>Thermodesulfobacteriota</taxon>
        <taxon>Syntrophorhabdia</taxon>
        <taxon>Syntrophorhabdales</taxon>
        <taxon>Syntrophorhabdaceae</taxon>
        <taxon>Syntrophorhabdus</taxon>
    </lineage>
</organism>
<evidence type="ECO:0000313" key="1">
    <source>
        <dbReference type="EMBL" id="NLW35333.1"/>
    </source>
</evidence>
<reference evidence="1" key="2">
    <citation type="submission" date="2020-01" db="EMBL/GenBank/DDBJ databases">
        <authorList>
            <person name="Campanaro S."/>
        </authorList>
    </citation>
    <scope>NUCLEOTIDE SEQUENCE</scope>
    <source>
        <strain evidence="1">AS06rmzACSIP_7</strain>
    </source>
</reference>
<comment type="caution">
    <text evidence="1">The sequence shown here is derived from an EMBL/GenBank/DDBJ whole genome shotgun (WGS) entry which is preliminary data.</text>
</comment>
<sequence length="64" mass="7383">MATINRPLRARLPLSSWTGGWVTITAKMTDVCSQERATANRVDYKYRGTHLRERQAKERGYGKE</sequence>
<reference evidence="1" key="1">
    <citation type="journal article" date="2020" name="Biotechnol. Biofuels">
        <title>New insights from the biogas microbiome by comprehensive genome-resolved metagenomics of nearly 1600 species originating from multiple anaerobic digesters.</title>
        <authorList>
            <person name="Campanaro S."/>
            <person name="Treu L."/>
            <person name="Rodriguez-R L.M."/>
            <person name="Kovalovszki A."/>
            <person name="Ziels R.M."/>
            <person name="Maus I."/>
            <person name="Zhu X."/>
            <person name="Kougias P.G."/>
            <person name="Basile A."/>
            <person name="Luo G."/>
            <person name="Schluter A."/>
            <person name="Konstantinidis K.T."/>
            <person name="Angelidaki I."/>
        </authorList>
    </citation>
    <scope>NUCLEOTIDE SEQUENCE</scope>
    <source>
        <strain evidence="1">AS06rmzACSIP_7</strain>
    </source>
</reference>
<evidence type="ECO:0000313" key="2">
    <source>
        <dbReference type="Proteomes" id="UP000777265"/>
    </source>
</evidence>
<dbReference type="AlphaFoldDB" id="A0A971M3Y1"/>
<proteinExistence type="predicted"/>
<dbReference type="Proteomes" id="UP000777265">
    <property type="component" value="Unassembled WGS sequence"/>
</dbReference>
<gene>
    <name evidence="1" type="ORF">GXY80_07615</name>
</gene>